<dbReference type="PANTHER" id="PTHR45527">
    <property type="entry name" value="NONRIBOSOMAL PEPTIDE SYNTHETASE"/>
    <property type="match status" value="1"/>
</dbReference>
<evidence type="ECO:0000313" key="2">
    <source>
        <dbReference type="EMBL" id="QEV57675.1"/>
    </source>
</evidence>
<dbReference type="GO" id="GO:0005737">
    <property type="term" value="C:cytoplasm"/>
    <property type="evidence" value="ECO:0007669"/>
    <property type="project" value="TreeGrafter"/>
</dbReference>
<dbReference type="SUPFAM" id="SSF52777">
    <property type="entry name" value="CoA-dependent acyltransferases"/>
    <property type="match status" value="2"/>
</dbReference>
<reference evidence="2 3" key="1">
    <citation type="submission" date="2017-09" db="EMBL/GenBank/DDBJ databases">
        <authorList>
            <person name="Lee N."/>
            <person name="Cho B.-K."/>
        </authorList>
    </citation>
    <scope>NUCLEOTIDE SEQUENCE [LARGE SCALE GENOMIC DNA]</scope>
    <source>
        <strain evidence="2 3">ATCC 27465</strain>
    </source>
</reference>
<proteinExistence type="predicted"/>
<evidence type="ECO:0000313" key="3">
    <source>
        <dbReference type="Proteomes" id="UP000326505"/>
    </source>
</evidence>
<dbReference type="GO" id="GO:0003824">
    <property type="term" value="F:catalytic activity"/>
    <property type="evidence" value="ECO:0007669"/>
    <property type="project" value="InterPro"/>
</dbReference>
<dbReference type="InterPro" id="IPR023213">
    <property type="entry name" value="CAT-like_dom_sf"/>
</dbReference>
<name>A0A5P2X3E0_STRST</name>
<dbReference type="RefSeq" id="WP_150508878.1">
    <property type="nucleotide sequence ID" value="NZ_BMSQ01000013.1"/>
</dbReference>
<dbReference type="AlphaFoldDB" id="A0A5P2X3E0"/>
<feature type="domain" description="Condensation" evidence="1">
    <location>
        <begin position="9"/>
        <end position="315"/>
    </location>
</feature>
<dbReference type="Gene3D" id="3.30.559.30">
    <property type="entry name" value="Nonribosomal peptide synthetase, condensation domain"/>
    <property type="match status" value="1"/>
</dbReference>
<evidence type="ECO:0000259" key="1">
    <source>
        <dbReference type="Pfam" id="PF00668"/>
    </source>
</evidence>
<sequence length="319" mass="34585">MAGLLDADPRAGFDLAAGPSLRLALVQLASRWFQLVLTHHHAVLDGWSTTLYLRELFTLYAGINDLTVLDEAVPYADFVARAAGASRSAAPDQVKGRSLLGRRRVPASAGLPRELSLEVPPEVTARLSEQARPHAVTPATLIQGLWALMVGEELGEDTVAFGAGAAGRPPGLPGYDRGVGLLGDTVTTRVSWRPDEPFARVLRRLQEQAVGSWEAPDRFRPTCRAGFDTWMVVANYPRFTRLVEEFADGALRVAGAVCREFNHHPLSLMAVPGDRLALHLAHAPEVIEPARADELAHRLALLCARAADGLDQPVRRLAQ</sequence>
<dbReference type="GO" id="GO:0043041">
    <property type="term" value="P:amino acid activation for nonribosomal peptide biosynthetic process"/>
    <property type="evidence" value="ECO:0007669"/>
    <property type="project" value="TreeGrafter"/>
</dbReference>
<dbReference type="GO" id="GO:0008610">
    <property type="term" value="P:lipid biosynthetic process"/>
    <property type="evidence" value="ECO:0007669"/>
    <property type="project" value="UniProtKB-ARBA"/>
</dbReference>
<dbReference type="OrthoDB" id="2472181at2"/>
<dbReference type="Pfam" id="PF00668">
    <property type="entry name" value="Condensation"/>
    <property type="match status" value="1"/>
</dbReference>
<dbReference type="InterPro" id="IPR001242">
    <property type="entry name" value="Condensation_dom"/>
</dbReference>
<protein>
    <recommendedName>
        <fullName evidence="1">Condensation domain-containing protein</fullName>
    </recommendedName>
</protein>
<organism evidence="2 3">
    <name type="scientific">Streptomyces spectabilis</name>
    <dbReference type="NCBI Taxonomy" id="68270"/>
    <lineage>
        <taxon>Bacteria</taxon>
        <taxon>Bacillati</taxon>
        <taxon>Actinomycetota</taxon>
        <taxon>Actinomycetes</taxon>
        <taxon>Kitasatosporales</taxon>
        <taxon>Streptomycetaceae</taxon>
        <taxon>Streptomyces</taxon>
    </lineage>
</organism>
<dbReference type="PANTHER" id="PTHR45527:SF1">
    <property type="entry name" value="FATTY ACID SYNTHASE"/>
    <property type="match status" value="1"/>
</dbReference>
<dbReference type="EMBL" id="CP023690">
    <property type="protein sequence ID" value="QEV57675.1"/>
    <property type="molecule type" value="Genomic_DNA"/>
</dbReference>
<dbReference type="Gene3D" id="3.30.559.10">
    <property type="entry name" value="Chloramphenicol acetyltransferase-like domain"/>
    <property type="match status" value="1"/>
</dbReference>
<accession>A0A5P2X3E0</accession>
<dbReference type="KEGG" id="sspb:CP982_02215"/>
<dbReference type="GO" id="GO:0044550">
    <property type="term" value="P:secondary metabolite biosynthetic process"/>
    <property type="evidence" value="ECO:0007669"/>
    <property type="project" value="TreeGrafter"/>
</dbReference>
<dbReference type="Proteomes" id="UP000326505">
    <property type="component" value="Chromosome"/>
</dbReference>
<gene>
    <name evidence="2" type="ORF">CP982_02215</name>
</gene>
<dbReference type="GO" id="GO:0031177">
    <property type="term" value="F:phosphopantetheine binding"/>
    <property type="evidence" value="ECO:0007669"/>
    <property type="project" value="TreeGrafter"/>
</dbReference>